<accession>A0A7Y3WYA1</accession>
<dbReference type="RefSeq" id="WP_171380082.1">
    <property type="nucleotide sequence ID" value="NZ_PKQI01000003.1"/>
</dbReference>
<dbReference type="Proteomes" id="UP000526233">
    <property type="component" value="Unassembled WGS sequence"/>
</dbReference>
<dbReference type="EMBL" id="PKQI01000003">
    <property type="protein sequence ID" value="NNV22061.1"/>
    <property type="molecule type" value="Genomic_DNA"/>
</dbReference>
<evidence type="ECO:0000313" key="1">
    <source>
        <dbReference type="EMBL" id="NNV22061.1"/>
    </source>
</evidence>
<reference evidence="1 2" key="1">
    <citation type="submission" date="2018-11" db="EMBL/GenBank/DDBJ databases">
        <title>Genome sequencing and analysis.</title>
        <authorList>
            <person name="Huang Y.-T."/>
        </authorList>
    </citation>
    <scope>NUCLEOTIDE SEQUENCE [LARGE SCALE GENOMIC DNA]</scope>
    <source>
        <strain evidence="1 2">SHIN</strain>
    </source>
</reference>
<evidence type="ECO:0000313" key="2">
    <source>
        <dbReference type="Proteomes" id="UP000526233"/>
    </source>
</evidence>
<sequence length="126" mass="14177">MMAIIRRVFGPFHPEHIHPGTQAEELRWHFIGIKDDKTTAHWTLVFDPRKRTYRVNNNTSSGGLIGRSRKALIAQKIDPGVNCEIAHPDAWLDDSPVMEGTITSILKSKLSPEDIARATALVIARR</sequence>
<gene>
    <name evidence="1" type="ORF">EHE22_16725</name>
</gene>
<name>A0A7Y3WYA1_9HYPH</name>
<organism evidence="1 2">
    <name type="scientific">Brucella pseudogrignonensis</name>
    <dbReference type="NCBI Taxonomy" id="419475"/>
    <lineage>
        <taxon>Bacteria</taxon>
        <taxon>Pseudomonadati</taxon>
        <taxon>Pseudomonadota</taxon>
        <taxon>Alphaproteobacteria</taxon>
        <taxon>Hyphomicrobiales</taxon>
        <taxon>Brucellaceae</taxon>
        <taxon>Brucella/Ochrobactrum group</taxon>
        <taxon>Brucella</taxon>
    </lineage>
</organism>
<proteinExistence type="predicted"/>
<dbReference type="AlphaFoldDB" id="A0A7Y3WYA1"/>
<comment type="caution">
    <text evidence="1">The sequence shown here is derived from an EMBL/GenBank/DDBJ whole genome shotgun (WGS) entry which is preliminary data.</text>
</comment>
<protein>
    <submittedName>
        <fullName evidence="1">Uncharacterized protein</fullName>
    </submittedName>
</protein>